<gene>
    <name evidence="6" type="ORF">LTR25_007592</name>
</gene>
<feature type="signal peptide" evidence="4">
    <location>
        <begin position="1"/>
        <end position="20"/>
    </location>
</feature>
<evidence type="ECO:0000256" key="1">
    <source>
        <dbReference type="ARBA" id="ARBA00022669"/>
    </source>
</evidence>
<feature type="domain" description="LysM" evidence="5">
    <location>
        <begin position="130"/>
        <end position="177"/>
    </location>
</feature>
<dbReference type="PANTHER" id="PTHR34997">
    <property type="entry name" value="AM15"/>
    <property type="match status" value="1"/>
</dbReference>
<protein>
    <recommendedName>
        <fullName evidence="5">LysM domain-containing protein</fullName>
    </recommendedName>
</protein>
<keyword evidence="7" id="KW-1185">Reference proteome</keyword>
<keyword evidence="2" id="KW-0843">Virulence</keyword>
<feature type="domain" description="LysM" evidence="5">
    <location>
        <begin position="295"/>
        <end position="339"/>
    </location>
</feature>
<reference evidence="6 7" key="1">
    <citation type="submission" date="2023-06" db="EMBL/GenBank/DDBJ databases">
        <title>Black Yeasts Isolated from many extreme environments.</title>
        <authorList>
            <person name="Coleine C."/>
            <person name="Stajich J.E."/>
            <person name="Selbmann L."/>
        </authorList>
    </citation>
    <scope>NUCLEOTIDE SEQUENCE [LARGE SCALE GENOMIC DNA]</scope>
    <source>
        <strain evidence="6 7">CCFEE 5887</strain>
    </source>
</reference>
<feature type="chain" id="PRO_5043440707" description="LysM domain-containing protein" evidence="4">
    <location>
        <begin position="21"/>
        <end position="722"/>
    </location>
</feature>
<feature type="domain" description="LysM" evidence="5">
    <location>
        <begin position="203"/>
        <end position="250"/>
    </location>
</feature>
<dbReference type="InterPro" id="IPR052210">
    <property type="entry name" value="LysM1-like"/>
</dbReference>
<evidence type="ECO:0000259" key="5">
    <source>
        <dbReference type="PROSITE" id="PS51782"/>
    </source>
</evidence>
<dbReference type="CDD" id="cd00118">
    <property type="entry name" value="LysM"/>
    <property type="match status" value="4"/>
</dbReference>
<feature type="compositionally biased region" description="Low complexity" evidence="3">
    <location>
        <begin position="357"/>
        <end position="375"/>
    </location>
</feature>
<dbReference type="PANTHER" id="PTHR34997:SF1">
    <property type="entry name" value="PEPTIDOGLYCAN-BINDING LYSIN DOMAIN"/>
    <property type="match status" value="1"/>
</dbReference>
<feature type="domain" description="LysM" evidence="5">
    <location>
        <begin position="387"/>
        <end position="431"/>
    </location>
</feature>
<name>A0AAV9Q0P3_9PEZI</name>
<keyword evidence="1" id="KW-0147">Chitin-binding</keyword>
<proteinExistence type="predicted"/>
<dbReference type="SUPFAM" id="SSF53955">
    <property type="entry name" value="Lysozyme-like"/>
    <property type="match status" value="1"/>
</dbReference>
<dbReference type="Pfam" id="PF01476">
    <property type="entry name" value="LysM"/>
    <property type="match status" value="4"/>
</dbReference>
<feature type="region of interest" description="Disordered" evidence="3">
    <location>
        <begin position="357"/>
        <end position="390"/>
    </location>
</feature>
<dbReference type="InterPro" id="IPR023346">
    <property type="entry name" value="Lysozyme-like_dom_sf"/>
</dbReference>
<dbReference type="GO" id="GO:0008061">
    <property type="term" value="F:chitin binding"/>
    <property type="evidence" value="ECO:0007669"/>
    <property type="project" value="UniProtKB-KW"/>
</dbReference>
<dbReference type="InterPro" id="IPR018392">
    <property type="entry name" value="LysM"/>
</dbReference>
<feature type="compositionally biased region" description="Pro residues" evidence="3">
    <location>
        <begin position="276"/>
        <end position="291"/>
    </location>
</feature>
<feature type="region of interest" description="Disordered" evidence="3">
    <location>
        <begin position="255"/>
        <end position="301"/>
    </location>
</feature>
<dbReference type="SMART" id="SM00257">
    <property type="entry name" value="LysM"/>
    <property type="match status" value="5"/>
</dbReference>
<dbReference type="Gene3D" id="1.10.530.10">
    <property type="match status" value="1"/>
</dbReference>
<organism evidence="6 7">
    <name type="scientific">Vermiconidia calcicola</name>
    <dbReference type="NCBI Taxonomy" id="1690605"/>
    <lineage>
        <taxon>Eukaryota</taxon>
        <taxon>Fungi</taxon>
        <taxon>Dikarya</taxon>
        <taxon>Ascomycota</taxon>
        <taxon>Pezizomycotina</taxon>
        <taxon>Dothideomycetes</taxon>
        <taxon>Dothideomycetidae</taxon>
        <taxon>Mycosphaerellales</taxon>
        <taxon>Extremaceae</taxon>
        <taxon>Vermiconidia</taxon>
    </lineage>
</organism>
<keyword evidence="4" id="KW-0732">Signal</keyword>
<dbReference type="SUPFAM" id="SSF54106">
    <property type="entry name" value="LysM domain"/>
    <property type="match status" value="4"/>
</dbReference>
<evidence type="ECO:0000256" key="3">
    <source>
        <dbReference type="SAM" id="MobiDB-lite"/>
    </source>
</evidence>
<sequence>MARLSSFLPLLALTFFHALAATSDNVYTVEGYEWNTGIALRCGVPFTDLQKANPTIDSAGWNNLRTSQILQLPSGASCPDQSALWSKYASPWGPSDFFRATHATQTIPSTFVTAIPKLAARDTNDTKGEISYTVVPGDTAYNIAAHFGVPLQVLEAVNTDAKVPSWDVLQPGLVLKIPTANNATSTTQAAGNATSSLSPDEGTLYTVEVGDTASSIADRFGISVQALEAANTNAGVANWDLLQPAVILRIPGVAHDATPKPKTSMGSATTGQASPSTPPPAPTSTAPPPAPTASDVWTVASGDSGNGIASKVGIPFGEISTANPTVVWTMLSIGQTLQLPAASATASVTTSVLTSTTLSTQGSPSSTSFATPSSSNQPPQSATPASSFWTVAPGDTGNGIASKAGMLFAELSSANPALTWTLLTAGQIITLPPGSATPTQSAAIANSTPIDPPLSAIVDSAVDSSMDSATDSAGIDTVLSKVSGELAVKQLDQSDLETGSTSAQTQYTFYTGDGSAEDGWPSMSDWLSFDAMYENAKPYVGQNCVDNVVGNSQNETDQLHESIIKVGNETDMDPRFILAVVMQESNGCVRVVSTTGDVSNPGLMQSDAGKGSCDMGGIQVSPCPDTVIRQMIADGTGAQTSGSTLVNALNQAQNMDDCEPAQAFYRAARFYNSGPNSLPANGDLGGSPGSTLCYSSDIANRLVGWVSAPTGCHLDDNKSSRA</sequence>
<evidence type="ECO:0000256" key="4">
    <source>
        <dbReference type="SAM" id="SignalP"/>
    </source>
</evidence>
<evidence type="ECO:0000256" key="2">
    <source>
        <dbReference type="ARBA" id="ARBA00023026"/>
    </source>
</evidence>
<accession>A0AAV9Q0P3</accession>
<dbReference type="EMBL" id="JAXLQG010000014">
    <property type="protein sequence ID" value="KAK5532888.1"/>
    <property type="molecule type" value="Genomic_DNA"/>
</dbReference>
<evidence type="ECO:0000313" key="6">
    <source>
        <dbReference type="EMBL" id="KAK5532888.1"/>
    </source>
</evidence>
<dbReference type="Gene3D" id="3.10.350.10">
    <property type="entry name" value="LysM domain"/>
    <property type="match status" value="4"/>
</dbReference>
<dbReference type="PROSITE" id="PS51782">
    <property type="entry name" value="LYSM"/>
    <property type="match status" value="4"/>
</dbReference>
<feature type="compositionally biased region" description="Polar residues" evidence="3">
    <location>
        <begin position="376"/>
        <end position="389"/>
    </location>
</feature>
<evidence type="ECO:0000313" key="7">
    <source>
        <dbReference type="Proteomes" id="UP001345827"/>
    </source>
</evidence>
<dbReference type="InterPro" id="IPR036779">
    <property type="entry name" value="LysM_dom_sf"/>
</dbReference>
<comment type="caution">
    <text evidence="6">The sequence shown here is derived from an EMBL/GenBank/DDBJ whole genome shotgun (WGS) entry which is preliminary data.</text>
</comment>
<dbReference type="Proteomes" id="UP001345827">
    <property type="component" value="Unassembled WGS sequence"/>
</dbReference>
<dbReference type="AlphaFoldDB" id="A0AAV9Q0P3"/>